<dbReference type="InterPro" id="IPR043774">
    <property type="entry name" value="DUF5717_C"/>
</dbReference>
<evidence type="ECO:0000259" key="1">
    <source>
        <dbReference type="Pfam" id="PF18983"/>
    </source>
</evidence>
<dbReference type="RefSeq" id="WP_231062918.1">
    <property type="nucleotide sequence ID" value="NZ_JAJNOR010000006.1"/>
</dbReference>
<accession>A0AAP2W832</accession>
<keyword evidence="4" id="KW-1185">Reference proteome</keyword>
<dbReference type="InterPro" id="IPR043775">
    <property type="entry name" value="DUF5717_N"/>
</dbReference>
<dbReference type="AlphaFoldDB" id="A0AAP2W832"/>
<proteinExistence type="predicted"/>
<comment type="caution">
    <text evidence="3">The sequence shown here is derived from an EMBL/GenBank/DDBJ whole genome shotgun (WGS) entry which is preliminary data.</text>
</comment>
<dbReference type="Pfam" id="PF18983">
    <property type="entry name" value="DUF5717"/>
    <property type="match status" value="1"/>
</dbReference>
<sequence length="1177" mass="136615">MKERINRLAKGLIEYDEVQVSFSAAQIEEAVVLDDKKRGEFHVICEEGKAVKGLVYSTNQKVSLLSENFMGKDCRIIYEIDASYAEGDITGEFQVVCSGGEFRIPYHFHVCAVNPEGRQVTSLKEFTILAKENEEEALKFFESSDFIKCPFMQEAGIRVLYDGLWGRGNRQNALEEFLVGAGSKKPVLFHIKKKDRDYQAPPESFYDTLVIKRSGWGYIRLELTADTDFIQLERTAVTEQDFDGDACTVGYTVRFDRLHAGHNWGAIRVSGIYGEEKVPVSVTLHSNRIWTDGPSCKKDFNNFVSLDLKQWAGEYEKNLLLNSMQTALSRTHATAQNPSVIRLYQADIFLLQDKKDQALQMMEEARDAILDNRDKDVASYCFYMYLKVRESGENVQRQTMVKLLRKYYEEGVASDMALYILMQTDQELLENDSLALSRLKEHFRKGCRSPYLYLGVCRILKKNPELLRVMEEFEIHSLWFGARYHMVEEGLAKAAAIQSIQVKRCRRLCLRLLKKLYEIYPSKEILTGICAMLIRGDCRSGADFSWYAKGVEEDIHLTRLYEYYLYALPEGYDKPLPRILLLYFSYNHTLDYHAQAILYLNVLTYMKEDDEIYRAYESQIENFAVEQLFQSHMNEALAQIYSQMVFPEIIDEKIARVLPKLLYAKNIRCENPRMRQIVLCYEEMRGETAATLRNGRAYVPVYLEDVHVMFQDDYGNRYSGIPYSMTGMMDCPKLAERTAELYPSHEMMRLLSCQQVLAKKQYCMEDIDILKDISQEENIHELYRKKLVSKIISFYYKMEETAACDEYLLSIDKKLLKAEDRLKVMDALITKDFHDEAYKMAARYGYRSLNISRILKLTSKMILKHLFEKDGLLLEMAYYCFVGGRYDDVIVEYLCCHYNGLSRPMYHVLSAALTGRITVYDMPERLLGQMLFDGVYCHMDEVFRCYIEGKSVDESLVRAYLVVKSQMYFEGNGTLDADILGYVEVQIERYDIKNGLPEICMLALTKYYSTADGLTDRQIELCQSIIDELYRKRIVFAYYKGLGRFIDLPRELMGKTVIEYHGKRRQSIWIHQRLLPDGGETVIETIPHMFDGYFVKLVSLFYGETMEYEIYDDTNSAEPVLTGTAQYEGDSSRTEGNRAGRLDELLRLQASEDGDLKEKMESYSVRDAMTEKLFEYL</sequence>
<feature type="domain" description="DUF5717" evidence="1">
    <location>
        <begin position="870"/>
        <end position="1174"/>
    </location>
</feature>
<reference evidence="3 4" key="1">
    <citation type="submission" date="2021-11" db="EMBL/GenBank/DDBJ databases">
        <title>Lacrimispora sp. nov. NSJ-141 isolated from human feces.</title>
        <authorList>
            <person name="Abdugheni R."/>
        </authorList>
    </citation>
    <scope>NUCLEOTIDE SEQUENCE [LARGE SCALE GENOMIC DNA]</scope>
    <source>
        <strain evidence="3 4">NSJ-141</strain>
    </source>
</reference>
<dbReference type="Pfam" id="PF18984">
    <property type="entry name" value="DUF5717_N"/>
    <property type="match status" value="1"/>
</dbReference>
<gene>
    <name evidence="3" type="ORF">LQE92_10510</name>
</gene>
<evidence type="ECO:0000259" key="2">
    <source>
        <dbReference type="Pfam" id="PF18984"/>
    </source>
</evidence>
<protein>
    <submittedName>
        <fullName evidence="3">DUF5717 family protein</fullName>
    </submittedName>
</protein>
<dbReference type="Proteomes" id="UP001299265">
    <property type="component" value="Unassembled WGS sequence"/>
</dbReference>
<organism evidence="3 4">
    <name type="scientific">Lientehia hominis</name>
    <dbReference type="NCBI Taxonomy" id="2897778"/>
    <lineage>
        <taxon>Bacteria</taxon>
        <taxon>Bacillati</taxon>
        <taxon>Bacillota</taxon>
        <taxon>Clostridia</taxon>
        <taxon>Lachnospirales</taxon>
        <taxon>Lachnospiraceae</taxon>
        <taxon>Lientehia</taxon>
    </lineage>
</organism>
<name>A0AAP2W832_9FIRM</name>
<dbReference type="EMBL" id="JAJNOR010000006">
    <property type="protein sequence ID" value="MCD2493048.1"/>
    <property type="molecule type" value="Genomic_DNA"/>
</dbReference>
<evidence type="ECO:0000313" key="3">
    <source>
        <dbReference type="EMBL" id="MCD2493048.1"/>
    </source>
</evidence>
<evidence type="ECO:0000313" key="4">
    <source>
        <dbReference type="Proteomes" id="UP001299265"/>
    </source>
</evidence>
<feature type="domain" description="DUF5717" evidence="2">
    <location>
        <begin position="1"/>
        <end position="867"/>
    </location>
</feature>